<organism evidence="7">
    <name type="scientific">Zea mays</name>
    <name type="common">Maize</name>
    <dbReference type="NCBI Taxonomy" id="4577"/>
    <lineage>
        <taxon>Eukaryota</taxon>
        <taxon>Viridiplantae</taxon>
        <taxon>Streptophyta</taxon>
        <taxon>Embryophyta</taxon>
        <taxon>Tracheophyta</taxon>
        <taxon>Spermatophyta</taxon>
        <taxon>Magnoliopsida</taxon>
        <taxon>Liliopsida</taxon>
        <taxon>Poales</taxon>
        <taxon>Poaceae</taxon>
        <taxon>PACMAD clade</taxon>
        <taxon>Panicoideae</taxon>
        <taxon>Andropogonodae</taxon>
        <taxon>Andropogoneae</taxon>
        <taxon>Tripsacinae</taxon>
        <taxon>Zea</taxon>
    </lineage>
</organism>
<dbReference type="PANTHER" id="PTHR10353">
    <property type="entry name" value="GLYCOSYL HYDROLASE"/>
    <property type="match status" value="1"/>
</dbReference>
<dbReference type="PROSITE" id="PS00653">
    <property type="entry name" value="GLYCOSYL_HYDROL_F1_2"/>
    <property type="match status" value="1"/>
</dbReference>
<evidence type="ECO:0000256" key="2">
    <source>
        <dbReference type="ARBA" id="ARBA00022729"/>
    </source>
</evidence>
<dbReference type="InterPro" id="IPR033132">
    <property type="entry name" value="GH_1_N_CS"/>
</dbReference>
<keyword evidence="4" id="KW-1015">Disulfide bond</keyword>
<dbReference type="SUPFAM" id="SSF51445">
    <property type="entry name" value="(Trans)glycosidases"/>
    <property type="match status" value="2"/>
</dbReference>
<keyword evidence="3" id="KW-0378">Hydrolase</keyword>
<dbReference type="PANTHER" id="PTHR10353:SF236">
    <property type="entry name" value="BETA-GLUCOSIDASE 18"/>
    <property type="match status" value="1"/>
</dbReference>
<dbReference type="AlphaFoldDB" id="A0A1D6JAB5"/>
<dbReference type="InParanoid" id="A0A1D6JAB5"/>
<dbReference type="Gene3D" id="3.20.20.80">
    <property type="entry name" value="Glycosidases"/>
    <property type="match status" value="2"/>
</dbReference>
<dbReference type="EMBL" id="CM000786">
    <property type="protein sequence ID" value="AQK44841.1"/>
    <property type="molecule type" value="Genomic_DNA"/>
</dbReference>
<comment type="similarity">
    <text evidence="1 6">Belongs to the glycosyl hydrolase 1 family.</text>
</comment>
<dbReference type="ExpressionAtlas" id="A0A1D6JAB5">
    <property type="expression patterns" value="baseline and differential"/>
</dbReference>
<dbReference type="FunCoup" id="A0A1D6JAB5">
    <property type="interactions" value="481"/>
</dbReference>
<proteinExistence type="inferred from homology"/>
<dbReference type="InterPro" id="IPR001360">
    <property type="entry name" value="Glyco_hydro_1"/>
</dbReference>
<evidence type="ECO:0000313" key="7">
    <source>
        <dbReference type="EMBL" id="AQK44841.1"/>
    </source>
</evidence>
<dbReference type="GO" id="GO:0005975">
    <property type="term" value="P:carbohydrate metabolic process"/>
    <property type="evidence" value="ECO:0007669"/>
    <property type="project" value="InterPro"/>
</dbReference>
<dbReference type="GO" id="GO:0033907">
    <property type="term" value="F:beta-D-fucosidase activity"/>
    <property type="evidence" value="ECO:0007669"/>
    <property type="project" value="UniProtKB-ARBA"/>
</dbReference>
<dbReference type="InterPro" id="IPR017853">
    <property type="entry name" value="GH"/>
</dbReference>
<dbReference type="STRING" id="4577.A0A1D6JAB5"/>
<reference evidence="7" key="1">
    <citation type="submission" date="2015-12" db="EMBL/GenBank/DDBJ databases">
        <title>Update maize B73 reference genome by single molecule sequencing technologies.</title>
        <authorList>
            <consortium name="Maize Genome Sequencing Project"/>
            <person name="Ware D."/>
        </authorList>
    </citation>
    <scope>NUCLEOTIDE SEQUENCE</scope>
    <source>
        <tissue evidence="7">Seedling</tissue>
    </source>
</reference>
<evidence type="ECO:0000256" key="3">
    <source>
        <dbReference type="ARBA" id="ARBA00022801"/>
    </source>
</evidence>
<keyword evidence="5" id="KW-0325">Glycoprotein</keyword>
<dbReference type="FunFam" id="3.20.20.80:FF:000020">
    <property type="entry name" value="Beta-glucosidase 12"/>
    <property type="match status" value="1"/>
</dbReference>
<evidence type="ECO:0000256" key="1">
    <source>
        <dbReference type="ARBA" id="ARBA00010838"/>
    </source>
</evidence>
<evidence type="ECO:0000256" key="5">
    <source>
        <dbReference type="ARBA" id="ARBA00023180"/>
    </source>
</evidence>
<name>A0A1D6JAB5_MAIZE</name>
<dbReference type="PRINTS" id="PR00131">
    <property type="entry name" value="GLHYDRLASE1"/>
</dbReference>
<evidence type="ECO:0000256" key="4">
    <source>
        <dbReference type="ARBA" id="ARBA00023157"/>
    </source>
</evidence>
<accession>A0A1D6JAB5</accession>
<dbReference type="GO" id="GO:0004565">
    <property type="term" value="F:beta-galactosidase activity"/>
    <property type="evidence" value="ECO:0007669"/>
    <property type="project" value="UniProtKB-ARBA"/>
</dbReference>
<dbReference type="GO" id="GO:0008422">
    <property type="term" value="F:beta-glucosidase activity"/>
    <property type="evidence" value="ECO:0007669"/>
    <property type="project" value="UniProtKB-ARBA"/>
</dbReference>
<keyword evidence="2" id="KW-0732">Signal</keyword>
<dbReference type="SMR" id="A0A1D6JAB5"/>
<dbReference type="Pfam" id="PF00232">
    <property type="entry name" value="Glyco_hydro_1"/>
    <property type="match status" value="1"/>
</dbReference>
<evidence type="ECO:0000256" key="6">
    <source>
        <dbReference type="RuleBase" id="RU003690"/>
    </source>
</evidence>
<sequence length="558" mass="63324">MAGRARARRFVLAGALMIAWLLCLLPRATAAAVRRSDFPPSFLFGTATSSYQIEGAYLEGNKSLSNWDVFSHVPGRIEDGSTGDVADDHYHRYEDDIELMHSLGTNAYRFSISWARILPRGRFGEVNPAGIAFYNRLIDSLLLKGIEPFVTLSHYDIPQELEDRYGAWLGGAEARRDFGHLADVCFAAFGDRVRHWATFNEPNVAVTRGYMLGTYPPGRCSRSCARGNSDAEPYVAAHNVVLAHAAAVQIYKTKYQSKQKGLIGIVMSTVWFVPLTDAPADRLATERALAFDVPWFLDPIIYGDYPPEMRRLLGSRLPTFSPEERRTLGYGLDFIGINHYTTLYARDCMISPGYCPSGQEFHQSLAAYTGERDGIPIGPPTAMPTFYVVPDGIEKMVTYIMNRYSNLPMFITENGYAQGGDGYTTRAEDWLDDQGRIQYLEGYLAKLAKVISDGADVRGYFIWSLIDNFEWLYGYTLRFGLHYVDYQTQERKPKSSALCDGADVRGYFIWYLIDNFEWLYGYTLRFGLHYVDYQTQERKPKSLALWYKRFLQSSLEAQ</sequence>
<gene>
    <name evidence="7" type="ORF">ZEAMMB73_Zm00001d025847</name>
</gene>
<protein>
    <submittedName>
        <fullName evidence="7">Beta-glucosidase 47</fullName>
    </submittedName>
</protein>